<protein>
    <submittedName>
        <fullName evidence="1">Uncharacterized protein</fullName>
    </submittedName>
</protein>
<dbReference type="AlphaFoldDB" id="A0A6C0D4T8"/>
<organism evidence="1">
    <name type="scientific">viral metagenome</name>
    <dbReference type="NCBI Taxonomy" id="1070528"/>
    <lineage>
        <taxon>unclassified sequences</taxon>
        <taxon>metagenomes</taxon>
        <taxon>organismal metagenomes</taxon>
    </lineage>
</organism>
<evidence type="ECO:0000313" key="2">
    <source>
        <dbReference type="EMBL" id="QHT75379.1"/>
    </source>
</evidence>
<dbReference type="Pfam" id="PF19064">
    <property type="entry name" value="DUF5760"/>
    <property type="match status" value="1"/>
</dbReference>
<dbReference type="EMBL" id="MN739534">
    <property type="protein sequence ID" value="QHT11290.1"/>
    <property type="molecule type" value="Genomic_DNA"/>
</dbReference>
<name>A0A6C0D4T8_9ZZZZ</name>
<accession>A0A6C0D4T8</accession>
<proteinExistence type="predicted"/>
<sequence>MSEQKQVLINTIKEWIAIDTKIAQLNKQVKELRNSKKQLSGSLINVMENNEIDRFDINDGKLIYRKNKVKAPLNKDYLFKMLQDYFKDNPEIDSNHVSDFILENRPIIEKSILVIKQNKQNK</sequence>
<reference evidence="1" key="1">
    <citation type="journal article" date="2020" name="Nature">
        <title>Giant virus diversity and host interactions through global metagenomics.</title>
        <authorList>
            <person name="Schulz F."/>
            <person name="Roux S."/>
            <person name="Paez-Espino D."/>
            <person name="Jungbluth S."/>
            <person name="Walsh D.A."/>
            <person name="Denef V.J."/>
            <person name="McMahon K.D."/>
            <person name="Konstantinidis K.T."/>
            <person name="Eloe-Fadrosh E.A."/>
            <person name="Kyrpides N.C."/>
            <person name="Woyke T."/>
        </authorList>
    </citation>
    <scope>NUCLEOTIDE SEQUENCE</scope>
    <source>
        <strain evidence="1">GVMAG-M-3300023174-116</strain>
        <strain evidence="2">GVMAG-M-3300023179-63</strain>
    </source>
</reference>
<dbReference type="EMBL" id="MN739869">
    <property type="protein sequence ID" value="QHT75379.1"/>
    <property type="molecule type" value="Genomic_DNA"/>
</dbReference>
<dbReference type="InterPro" id="IPR043918">
    <property type="entry name" value="DUF5760"/>
</dbReference>
<evidence type="ECO:0000313" key="1">
    <source>
        <dbReference type="EMBL" id="QHT11290.1"/>
    </source>
</evidence>